<organism evidence="1 2">
    <name type="scientific">Formosa sediminum</name>
    <dbReference type="NCBI Taxonomy" id="2594004"/>
    <lineage>
        <taxon>Bacteria</taxon>
        <taxon>Pseudomonadati</taxon>
        <taxon>Bacteroidota</taxon>
        <taxon>Flavobacteriia</taxon>
        <taxon>Flavobacteriales</taxon>
        <taxon>Flavobacteriaceae</taxon>
        <taxon>Formosa</taxon>
    </lineage>
</organism>
<dbReference type="Proteomes" id="UP000319209">
    <property type="component" value="Chromosome"/>
</dbReference>
<sequence length="281" mass="32824">MNKILAVSLISMSLLMSCKDEKKETNVEVKQDVPAQSVTQPQLKFKNKAHELVYEMTQNVGDYKMLLDKKDVVYTLTYQTPDGKEDIITEKYIFNGEWSYGRYTKHERTLPELKGIIEQGYDGNEYWLKQDGKIITDINALKRVAFNRPTNFYWFTMMAKLTDPGLNYEYVKTQKINDINYDVVKITFNSEDGKPKDTYQVYINPETKLVDQFLFTVMDFGKSDPLLMQLEYIDVDGVLIPAKRKYKASNWDAEVTDKPWINVNWTNIRFNNGLDQATFTK</sequence>
<dbReference type="AlphaFoldDB" id="A0A516GT42"/>
<evidence type="ECO:0000313" key="1">
    <source>
        <dbReference type="EMBL" id="QDO94696.1"/>
    </source>
</evidence>
<name>A0A516GT42_9FLAO</name>
<dbReference type="PROSITE" id="PS51257">
    <property type="entry name" value="PROKAR_LIPOPROTEIN"/>
    <property type="match status" value="1"/>
</dbReference>
<dbReference type="KEGG" id="fop:FNB79_12235"/>
<dbReference type="OrthoDB" id="1490620at2"/>
<protein>
    <recommendedName>
        <fullName evidence="3">Outer membrane lipoprotein-sorting protein</fullName>
    </recommendedName>
</protein>
<evidence type="ECO:0008006" key="3">
    <source>
        <dbReference type="Google" id="ProtNLM"/>
    </source>
</evidence>
<reference evidence="1 2" key="1">
    <citation type="submission" date="2019-07" db="EMBL/GenBank/DDBJ databases">
        <title>Genome sequencing for Formosa sp. PS13.</title>
        <authorList>
            <person name="Park S.-J."/>
        </authorList>
    </citation>
    <scope>NUCLEOTIDE SEQUENCE [LARGE SCALE GENOMIC DNA]</scope>
    <source>
        <strain evidence="1 2">PS13</strain>
    </source>
</reference>
<dbReference type="EMBL" id="CP041637">
    <property type="protein sequence ID" value="QDO94696.1"/>
    <property type="molecule type" value="Genomic_DNA"/>
</dbReference>
<proteinExistence type="predicted"/>
<dbReference type="RefSeq" id="WP_143381572.1">
    <property type="nucleotide sequence ID" value="NZ_CP041637.1"/>
</dbReference>
<accession>A0A516GT42</accession>
<keyword evidence="2" id="KW-1185">Reference proteome</keyword>
<evidence type="ECO:0000313" key="2">
    <source>
        <dbReference type="Proteomes" id="UP000319209"/>
    </source>
</evidence>
<gene>
    <name evidence="1" type="ORF">FNB79_12235</name>
</gene>